<dbReference type="SMART" id="SM00595">
    <property type="entry name" value="MADF"/>
    <property type="match status" value="1"/>
</dbReference>
<feature type="region of interest" description="Disordered" evidence="2">
    <location>
        <begin position="113"/>
        <end position="132"/>
    </location>
</feature>
<accession>A0AAV8W1Z7</accession>
<evidence type="ECO:0000313" key="5">
    <source>
        <dbReference type="EMBL" id="KAJ8920494.1"/>
    </source>
</evidence>
<keyword evidence="1" id="KW-0539">Nucleus</keyword>
<sequence>MNRFNYDTPTLIELIKKRPCLWDRNLNCFKNKIEKRKAWTEVFCSLEKDFLRKDKRERKRIGQLICIKWQNIRDSFVKSLKRRSYHPVSRKYIYHDNLEFLIRVIQPENIETSVQQSSNVEDEDQIKTDEESELDNVPIADDEYYPRIQKKIRLSENTDIAEVSRDRKCTPDEDEAFFISITPSVRKMSEDDKLEFRMGVLQLIKNINKGSKSTALSESTYAAVNSSSFTPSPATLKTDTEDYKVQPELFD</sequence>
<dbReference type="Pfam" id="PF10545">
    <property type="entry name" value="MADF_DNA_bdg"/>
    <property type="match status" value="1"/>
</dbReference>
<feature type="domain" description="MADF" evidence="3">
    <location>
        <begin position="10"/>
        <end position="106"/>
    </location>
</feature>
<protein>
    <recommendedName>
        <fullName evidence="7">MADF domain-containing protein</fullName>
    </recommendedName>
</protein>
<dbReference type="Proteomes" id="UP001159042">
    <property type="component" value="Unassembled WGS sequence"/>
</dbReference>
<feature type="compositionally biased region" description="Acidic residues" evidence="2">
    <location>
        <begin position="120"/>
        <end position="132"/>
    </location>
</feature>
<comment type="caution">
    <text evidence="5">The sequence shown here is derived from an EMBL/GenBank/DDBJ whole genome shotgun (WGS) entry which is preliminary data.</text>
</comment>
<dbReference type="PANTHER" id="PTHR12243">
    <property type="entry name" value="MADF DOMAIN TRANSCRIPTION FACTOR"/>
    <property type="match status" value="1"/>
</dbReference>
<evidence type="ECO:0000259" key="4">
    <source>
        <dbReference type="PROSITE" id="PS51031"/>
    </source>
</evidence>
<dbReference type="PROSITE" id="PS51029">
    <property type="entry name" value="MADF"/>
    <property type="match status" value="1"/>
</dbReference>
<gene>
    <name evidence="5" type="ORF">NQ315_005363</name>
</gene>
<comment type="subcellular location">
    <subcellularLocation>
        <location evidence="1">Nucleus</location>
    </subcellularLocation>
</comment>
<evidence type="ECO:0000313" key="6">
    <source>
        <dbReference type="Proteomes" id="UP001159042"/>
    </source>
</evidence>
<dbReference type="GO" id="GO:0005634">
    <property type="term" value="C:nucleus"/>
    <property type="evidence" value="ECO:0007669"/>
    <property type="project" value="UniProtKB-SubCell"/>
</dbReference>
<dbReference type="GO" id="GO:0006357">
    <property type="term" value="P:regulation of transcription by RNA polymerase II"/>
    <property type="evidence" value="ECO:0007669"/>
    <property type="project" value="TreeGrafter"/>
</dbReference>
<dbReference type="PANTHER" id="PTHR12243:SF67">
    <property type="entry name" value="COREPRESSOR OF PANGOLIN, ISOFORM A-RELATED"/>
    <property type="match status" value="1"/>
</dbReference>
<dbReference type="PROSITE" id="PS51031">
    <property type="entry name" value="BESS"/>
    <property type="match status" value="1"/>
</dbReference>
<evidence type="ECO:0008006" key="7">
    <source>
        <dbReference type="Google" id="ProtNLM"/>
    </source>
</evidence>
<dbReference type="InterPro" id="IPR006578">
    <property type="entry name" value="MADF-dom"/>
</dbReference>
<dbReference type="InterPro" id="IPR004210">
    <property type="entry name" value="BESS_motif"/>
</dbReference>
<keyword evidence="6" id="KW-1185">Reference proteome</keyword>
<dbReference type="InterPro" id="IPR039353">
    <property type="entry name" value="TF_Adf1"/>
</dbReference>
<dbReference type="Pfam" id="PF02944">
    <property type="entry name" value="BESS"/>
    <property type="match status" value="1"/>
</dbReference>
<dbReference type="GO" id="GO:0005667">
    <property type="term" value="C:transcription regulator complex"/>
    <property type="evidence" value="ECO:0007669"/>
    <property type="project" value="TreeGrafter"/>
</dbReference>
<evidence type="ECO:0000256" key="1">
    <source>
        <dbReference type="PROSITE-ProRule" id="PRU00371"/>
    </source>
</evidence>
<dbReference type="GO" id="GO:0003677">
    <property type="term" value="F:DNA binding"/>
    <property type="evidence" value="ECO:0007669"/>
    <property type="project" value="InterPro"/>
</dbReference>
<reference evidence="5 6" key="1">
    <citation type="journal article" date="2023" name="Insect Mol. Biol.">
        <title>Genome sequencing provides insights into the evolution of gene families encoding plant cell wall-degrading enzymes in longhorned beetles.</title>
        <authorList>
            <person name="Shin N.R."/>
            <person name="Okamura Y."/>
            <person name="Kirsch R."/>
            <person name="Pauchet Y."/>
        </authorList>
    </citation>
    <scope>NUCLEOTIDE SEQUENCE [LARGE SCALE GENOMIC DNA]</scope>
    <source>
        <strain evidence="5">EAD_L_NR</strain>
    </source>
</reference>
<proteinExistence type="predicted"/>
<dbReference type="AlphaFoldDB" id="A0AAV8W1Z7"/>
<dbReference type="EMBL" id="JANEYG010000014">
    <property type="protein sequence ID" value="KAJ8920494.1"/>
    <property type="molecule type" value="Genomic_DNA"/>
</dbReference>
<name>A0AAV8W1Z7_9CUCU</name>
<evidence type="ECO:0000259" key="3">
    <source>
        <dbReference type="PROSITE" id="PS51029"/>
    </source>
</evidence>
<organism evidence="5 6">
    <name type="scientific">Exocentrus adspersus</name>
    <dbReference type="NCBI Taxonomy" id="1586481"/>
    <lineage>
        <taxon>Eukaryota</taxon>
        <taxon>Metazoa</taxon>
        <taxon>Ecdysozoa</taxon>
        <taxon>Arthropoda</taxon>
        <taxon>Hexapoda</taxon>
        <taxon>Insecta</taxon>
        <taxon>Pterygota</taxon>
        <taxon>Neoptera</taxon>
        <taxon>Endopterygota</taxon>
        <taxon>Coleoptera</taxon>
        <taxon>Polyphaga</taxon>
        <taxon>Cucujiformia</taxon>
        <taxon>Chrysomeloidea</taxon>
        <taxon>Cerambycidae</taxon>
        <taxon>Lamiinae</taxon>
        <taxon>Acanthocinini</taxon>
        <taxon>Exocentrus</taxon>
    </lineage>
</organism>
<evidence type="ECO:0000256" key="2">
    <source>
        <dbReference type="SAM" id="MobiDB-lite"/>
    </source>
</evidence>
<feature type="domain" description="BESS" evidence="4">
    <location>
        <begin position="171"/>
        <end position="210"/>
    </location>
</feature>